<reference evidence="1 2" key="1">
    <citation type="submission" date="2021-04" db="EMBL/GenBank/DDBJ databases">
        <authorList>
            <person name="De Guttry C."/>
            <person name="Zahm M."/>
            <person name="Klopp C."/>
            <person name="Cabau C."/>
            <person name="Louis A."/>
            <person name="Berthelot C."/>
            <person name="Parey E."/>
            <person name="Roest Crollius H."/>
            <person name="Montfort J."/>
            <person name="Robinson-Rechavi M."/>
            <person name="Bucao C."/>
            <person name="Bouchez O."/>
            <person name="Gislard M."/>
            <person name="Lluch J."/>
            <person name="Milhes M."/>
            <person name="Lampietro C."/>
            <person name="Lopez Roques C."/>
            <person name="Donnadieu C."/>
            <person name="Braasch I."/>
            <person name="Desvignes T."/>
            <person name="Postlethwait J."/>
            <person name="Bobe J."/>
            <person name="Wedekind C."/>
            <person name="Guiguen Y."/>
        </authorList>
    </citation>
    <scope>NUCLEOTIDE SEQUENCE [LARGE SCALE GENOMIC DNA]</scope>
    <source>
        <strain evidence="1">Cs_M1</strain>
        <tissue evidence="1">Blood</tissue>
    </source>
</reference>
<dbReference type="EMBL" id="JAGTTL010000020">
    <property type="protein sequence ID" value="KAK6307385.1"/>
    <property type="molecule type" value="Genomic_DNA"/>
</dbReference>
<evidence type="ECO:0000313" key="2">
    <source>
        <dbReference type="Proteomes" id="UP001356427"/>
    </source>
</evidence>
<evidence type="ECO:0000313" key="1">
    <source>
        <dbReference type="EMBL" id="KAK6307385.1"/>
    </source>
</evidence>
<keyword evidence="2" id="KW-1185">Reference proteome</keyword>
<dbReference type="Proteomes" id="UP001356427">
    <property type="component" value="Unassembled WGS sequence"/>
</dbReference>
<name>A0AAN8QLC4_9TELE</name>
<sequence length="94" mass="10593">MLTPANTSKVCEPLNRLQARAAEHLLRLSGSIQWTVTPMKFCLLADQQSVVVAMWSTPLMASVTFFFISLEASSILEHSLNHTWNSRQTRSEET</sequence>
<dbReference type="AlphaFoldDB" id="A0AAN8QLC4"/>
<protein>
    <submittedName>
        <fullName evidence="1">Uncharacterized protein</fullName>
    </submittedName>
</protein>
<gene>
    <name evidence="1" type="ORF">J4Q44_G00225330</name>
</gene>
<proteinExistence type="predicted"/>
<organism evidence="1 2">
    <name type="scientific">Coregonus suidteri</name>
    <dbReference type="NCBI Taxonomy" id="861788"/>
    <lineage>
        <taxon>Eukaryota</taxon>
        <taxon>Metazoa</taxon>
        <taxon>Chordata</taxon>
        <taxon>Craniata</taxon>
        <taxon>Vertebrata</taxon>
        <taxon>Euteleostomi</taxon>
        <taxon>Actinopterygii</taxon>
        <taxon>Neopterygii</taxon>
        <taxon>Teleostei</taxon>
        <taxon>Protacanthopterygii</taxon>
        <taxon>Salmoniformes</taxon>
        <taxon>Salmonidae</taxon>
        <taxon>Coregoninae</taxon>
        <taxon>Coregonus</taxon>
    </lineage>
</organism>
<comment type="caution">
    <text evidence="1">The sequence shown here is derived from an EMBL/GenBank/DDBJ whole genome shotgun (WGS) entry which is preliminary data.</text>
</comment>
<accession>A0AAN8QLC4</accession>